<comment type="cofactor">
    <cofactor evidence="1">
        <name>FAD</name>
        <dbReference type="ChEBI" id="CHEBI:57692"/>
    </cofactor>
</comment>
<reference evidence="8" key="1">
    <citation type="journal article" date="2014" name="Sci. Data">
        <title>Genomes of diverse isolates of the marine cyanobacterium Prochlorococcus.</title>
        <authorList>
            <person name="Biller S."/>
            <person name="Berube P."/>
            <person name="Thompson J."/>
            <person name="Kelly L."/>
            <person name="Roggensack S."/>
            <person name="Awad L."/>
            <person name="Roache-Johnson K."/>
            <person name="Ding H."/>
            <person name="Giovannoni S.J."/>
            <person name="Moore L.R."/>
            <person name="Chisholm S.W."/>
        </authorList>
    </citation>
    <scope>NUCLEOTIDE SEQUENCE [LARGE SCALE GENOMIC DNA]</scope>
</reference>
<dbReference type="PRINTS" id="PR00469">
    <property type="entry name" value="PNDRDTASEII"/>
</dbReference>
<dbReference type="SUPFAM" id="SSF51905">
    <property type="entry name" value="FAD/NAD(P)-binding domain"/>
    <property type="match status" value="2"/>
</dbReference>
<dbReference type="PANTHER" id="PTHR42913:SF3">
    <property type="entry name" value="64 KDA MITOCHONDRIAL NADH DEHYDROGENASE (EUROFUNG)"/>
    <property type="match status" value="1"/>
</dbReference>
<gene>
    <name evidence="7" type="ORF">EU93_1951</name>
</gene>
<dbReference type="OrthoDB" id="9781621at2"/>
<dbReference type="AlphaFoldDB" id="A0A0A1ZKJ3"/>
<dbReference type="InterPro" id="IPR023753">
    <property type="entry name" value="FAD/NAD-binding_dom"/>
</dbReference>
<name>A0A0A1ZKJ3_PROMR</name>
<accession>A0A0A1ZKJ3</accession>
<comment type="similarity">
    <text evidence="2">Belongs to the NADH dehydrogenase family.</text>
</comment>
<dbReference type="InterPro" id="IPR051169">
    <property type="entry name" value="NADH-Q_oxidoreductase"/>
</dbReference>
<keyword evidence="4" id="KW-0274">FAD</keyword>
<evidence type="ECO:0000313" key="8">
    <source>
        <dbReference type="Proteomes" id="UP000030491"/>
    </source>
</evidence>
<proteinExistence type="inferred from homology"/>
<evidence type="ECO:0000256" key="4">
    <source>
        <dbReference type="ARBA" id="ARBA00022827"/>
    </source>
</evidence>
<evidence type="ECO:0000256" key="1">
    <source>
        <dbReference type="ARBA" id="ARBA00001974"/>
    </source>
</evidence>
<dbReference type="EC" id="1.6.99.3" evidence="7"/>
<dbReference type="PRINTS" id="PR00368">
    <property type="entry name" value="FADPNR"/>
</dbReference>
<dbReference type="RefSeq" id="WP_032514760.1">
    <property type="nucleotide sequence ID" value="NZ_JNAJ01000018.1"/>
</dbReference>
<organism evidence="7 8">
    <name type="scientific">Prochlorococcus marinus str. MIT 9116</name>
    <dbReference type="NCBI Taxonomy" id="167544"/>
    <lineage>
        <taxon>Bacteria</taxon>
        <taxon>Bacillati</taxon>
        <taxon>Cyanobacteriota</taxon>
        <taxon>Cyanophyceae</taxon>
        <taxon>Synechococcales</taxon>
        <taxon>Prochlorococcaceae</taxon>
        <taxon>Prochlorococcus</taxon>
    </lineage>
</organism>
<keyword evidence="3" id="KW-0285">Flavoprotein</keyword>
<dbReference type="Proteomes" id="UP000030491">
    <property type="component" value="Unassembled WGS sequence"/>
</dbReference>
<dbReference type="GO" id="GO:0019646">
    <property type="term" value="P:aerobic electron transport chain"/>
    <property type="evidence" value="ECO:0007669"/>
    <property type="project" value="TreeGrafter"/>
</dbReference>
<feature type="domain" description="FAD/NAD(P)-binding" evidence="6">
    <location>
        <begin position="7"/>
        <end position="305"/>
    </location>
</feature>
<dbReference type="EMBL" id="JNAJ01000018">
    <property type="protein sequence ID" value="KGF90087.1"/>
    <property type="molecule type" value="Genomic_DNA"/>
</dbReference>
<dbReference type="PANTHER" id="PTHR42913">
    <property type="entry name" value="APOPTOSIS-INDUCING FACTOR 1"/>
    <property type="match status" value="1"/>
</dbReference>
<evidence type="ECO:0000256" key="2">
    <source>
        <dbReference type="ARBA" id="ARBA00005272"/>
    </source>
</evidence>
<dbReference type="GO" id="GO:0003955">
    <property type="term" value="F:NAD(P)H dehydrogenase (quinone) activity"/>
    <property type="evidence" value="ECO:0007669"/>
    <property type="project" value="TreeGrafter"/>
</dbReference>
<dbReference type="Gene3D" id="3.50.50.100">
    <property type="match status" value="1"/>
</dbReference>
<sequence length="397" mass="44669">MKSIQKPIVIVGAGFAGMTFALNLKNLNPSLPILVVDSESNFIFKPLMYEVLSKEIRMWEATPKFANIFSDAGITFLKNCLTKISFQENILQFSDELKLSYQYLIICTGSIPNSFSIKGVDENCYFFNDFQDLNKLKSFLKKSQKTSFHKKLFIVGGGPSGIELACKIKDIFQDQFEINLIEKSNEILNKNKIFNREQAEKALKKRKINVLLNSTVKEVSETQISIDGEDGITSLDKNIVIWTAGVKPNLSYLENDEITKKFGRILVNDNLQIENYKNCFAIGDVSIIAGMEDLPITAQVAMQEGNHLAKNLELLFQGKDLLPFEFQDNGEMISLGIGEASISGLGVTLSGKLAFEARRLIYASKLPDITESLKSASLWIFQKKSIFKKFLKKDNFN</sequence>
<evidence type="ECO:0000256" key="3">
    <source>
        <dbReference type="ARBA" id="ARBA00022630"/>
    </source>
</evidence>
<evidence type="ECO:0000259" key="6">
    <source>
        <dbReference type="Pfam" id="PF07992"/>
    </source>
</evidence>
<dbReference type="Pfam" id="PF07992">
    <property type="entry name" value="Pyr_redox_2"/>
    <property type="match status" value="1"/>
</dbReference>
<evidence type="ECO:0000256" key="5">
    <source>
        <dbReference type="ARBA" id="ARBA00023002"/>
    </source>
</evidence>
<protein>
    <submittedName>
        <fullName evidence="7">NADH dehydrogenase</fullName>
        <ecNumber evidence="7">1.6.99.3</ecNumber>
    </submittedName>
</protein>
<comment type="caution">
    <text evidence="7">The sequence shown here is derived from an EMBL/GenBank/DDBJ whole genome shotgun (WGS) entry which is preliminary data.</text>
</comment>
<keyword evidence="5 7" id="KW-0560">Oxidoreductase</keyword>
<evidence type="ECO:0000313" key="7">
    <source>
        <dbReference type="EMBL" id="KGF90087.1"/>
    </source>
</evidence>
<dbReference type="InterPro" id="IPR036188">
    <property type="entry name" value="FAD/NAD-bd_sf"/>
</dbReference>